<dbReference type="AlphaFoldDB" id="F0ZL28"/>
<keyword evidence="4" id="KW-1185">Reference proteome</keyword>
<accession>F0ZL28</accession>
<keyword evidence="2" id="KW-1133">Transmembrane helix</keyword>
<dbReference type="GO" id="GO:0030435">
    <property type="term" value="P:sporulation resulting in formation of a cellular spore"/>
    <property type="evidence" value="ECO:0007669"/>
    <property type="project" value="EnsemblProtists"/>
</dbReference>
<gene>
    <name evidence="3" type="ORF">DICPUDRAFT_92044</name>
</gene>
<dbReference type="GO" id="GO:0098743">
    <property type="term" value="P:cell aggregation"/>
    <property type="evidence" value="ECO:0007669"/>
    <property type="project" value="EnsemblProtists"/>
</dbReference>
<keyword evidence="2" id="KW-0812">Transmembrane</keyword>
<dbReference type="RefSeq" id="XP_003288105.1">
    <property type="nucleotide sequence ID" value="XM_003288057.1"/>
</dbReference>
<evidence type="ECO:0000256" key="1">
    <source>
        <dbReference type="SAM" id="MobiDB-lite"/>
    </source>
</evidence>
<dbReference type="VEuPathDB" id="AmoebaDB:DICPUDRAFT_92044"/>
<protein>
    <submittedName>
        <fullName evidence="3">Uncharacterized protein</fullName>
    </submittedName>
</protein>
<feature type="region of interest" description="Disordered" evidence="1">
    <location>
        <begin position="41"/>
        <end position="74"/>
    </location>
</feature>
<dbReference type="GO" id="GO:1902351">
    <property type="term" value="P:response to imidacloprid"/>
    <property type="evidence" value="ECO:0007669"/>
    <property type="project" value="EnsemblProtists"/>
</dbReference>
<feature type="compositionally biased region" description="Polar residues" evidence="1">
    <location>
        <begin position="61"/>
        <end position="74"/>
    </location>
</feature>
<reference evidence="4" key="1">
    <citation type="journal article" date="2011" name="Genome Biol.">
        <title>Comparative genomics of the social amoebae Dictyostelium discoideum and Dictyostelium purpureum.</title>
        <authorList>
            <consortium name="US DOE Joint Genome Institute (JGI-PGF)"/>
            <person name="Sucgang R."/>
            <person name="Kuo A."/>
            <person name="Tian X."/>
            <person name="Salerno W."/>
            <person name="Parikh A."/>
            <person name="Feasley C.L."/>
            <person name="Dalin E."/>
            <person name="Tu H."/>
            <person name="Huang E."/>
            <person name="Barry K."/>
            <person name="Lindquist E."/>
            <person name="Shapiro H."/>
            <person name="Bruce D."/>
            <person name="Schmutz J."/>
            <person name="Salamov A."/>
            <person name="Fey P."/>
            <person name="Gaudet P."/>
            <person name="Anjard C."/>
            <person name="Babu M.M."/>
            <person name="Basu S."/>
            <person name="Bushmanova Y."/>
            <person name="van der Wel H."/>
            <person name="Katoh-Kurasawa M."/>
            <person name="Dinh C."/>
            <person name="Coutinho P.M."/>
            <person name="Saito T."/>
            <person name="Elias M."/>
            <person name="Schaap P."/>
            <person name="Kay R.R."/>
            <person name="Henrissat B."/>
            <person name="Eichinger L."/>
            <person name="Rivero F."/>
            <person name="Putnam N.H."/>
            <person name="West C.M."/>
            <person name="Loomis W.F."/>
            <person name="Chisholm R.L."/>
            <person name="Shaulsky G."/>
            <person name="Strassmann J.E."/>
            <person name="Queller D.C."/>
            <person name="Kuspa A."/>
            <person name="Grigoriev I.V."/>
        </authorList>
    </citation>
    <scope>NUCLEOTIDE SEQUENCE [LARGE SCALE GENOMIC DNA]</scope>
    <source>
        <strain evidence="4">QSDP1</strain>
    </source>
</reference>
<evidence type="ECO:0000313" key="3">
    <source>
        <dbReference type="EMBL" id="EGC35367.1"/>
    </source>
</evidence>
<keyword evidence="2" id="KW-0472">Membrane</keyword>
<dbReference type="OrthoDB" id="10420042at2759"/>
<dbReference type="KEGG" id="dpp:DICPUDRAFT_92044"/>
<feature type="transmembrane region" description="Helical" evidence="2">
    <location>
        <begin position="14"/>
        <end position="32"/>
    </location>
</feature>
<dbReference type="FunCoup" id="F0ZL28">
    <property type="interactions" value="229"/>
</dbReference>
<evidence type="ECO:0000256" key="2">
    <source>
        <dbReference type="SAM" id="Phobius"/>
    </source>
</evidence>
<dbReference type="eggNOG" id="ENOG502RIIM">
    <property type="taxonomic scope" value="Eukaryota"/>
</dbReference>
<dbReference type="Proteomes" id="UP000001064">
    <property type="component" value="Unassembled WGS sequence"/>
</dbReference>
<dbReference type="OMA" id="IGIGHFF"/>
<dbReference type="EMBL" id="GL871062">
    <property type="protein sequence ID" value="EGC35367.1"/>
    <property type="molecule type" value="Genomic_DNA"/>
</dbReference>
<feature type="compositionally biased region" description="Basic and acidic residues" evidence="1">
    <location>
        <begin position="41"/>
        <end position="56"/>
    </location>
</feature>
<organism evidence="3 4">
    <name type="scientific">Dictyostelium purpureum</name>
    <name type="common">Slime mold</name>
    <dbReference type="NCBI Taxonomy" id="5786"/>
    <lineage>
        <taxon>Eukaryota</taxon>
        <taxon>Amoebozoa</taxon>
        <taxon>Evosea</taxon>
        <taxon>Eumycetozoa</taxon>
        <taxon>Dictyostelia</taxon>
        <taxon>Dictyosteliales</taxon>
        <taxon>Dictyosteliaceae</taxon>
        <taxon>Dictyostelium</taxon>
    </lineage>
</organism>
<dbReference type="GeneID" id="10501522"/>
<name>F0ZL28_DICPU</name>
<sequence length="74" mass="8092">MIGKLFKAVTPETYILIFNASLVSLYGINVGVQQLLNLRETQEDGPQHTSVGDHFKARGSQLANGKSSLLNFTN</sequence>
<dbReference type="GO" id="GO:0031288">
    <property type="term" value="P:sorocarp morphogenesis"/>
    <property type="evidence" value="ECO:0007669"/>
    <property type="project" value="EnsemblProtists"/>
</dbReference>
<proteinExistence type="predicted"/>
<dbReference type="GO" id="GO:0031152">
    <property type="term" value="P:aggregation involved in sorocarp development"/>
    <property type="evidence" value="ECO:0007669"/>
    <property type="project" value="EnsemblProtists"/>
</dbReference>
<dbReference type="InParanoid" id="F0ZL28"/>
<dbReference type="GO" id="GO:0006355">
    <property type="term" value="P:regulation of DNA-templated transcription"/>
    <property type="evidence" value="ECO:0007669"/>
    <property type="project" value="EnsemblProtists"/>
</dbReference>
<evidence type="ECO:0000313" key="4">
    <source>
        <dbReference type="Proteomes" id="UP000001064"/>
    </source>
</evidence>